<feature type="region of interest" description="Disordered" evidence="1">
    <location>
        <begin position="1"/>
        <end position="26"/>
    </location>
</feature>
<protein>
    <recommendedName>
        <fullName evidence="5">Glycosyltransferase RgtA/B/C/D-like domain-containing protein</fullName>
    </recommendedName>
</protein>
<evidence type="ECO:0008006" key="5">
    <source>
        <dbReference type="Google" id="ProtNLM"/>
    </source>
</evidence>
<evidence type="ECO:0000256" key="2">
    <source>
        <dbReference type="SAM" id="Phobius"/>
    </source>
</evidence>
<accession>A0A517Y3I3</accession>
<feature type="transmembrane region" description="Helical" evidence="2">
    <location>
        <begin position="57"/>
        <end position="76"/>
    </location>
</feature>
<feature type="compositionally biased region" description="Basic and acidic residues" evidence="1">
    <location>
        <begin position="1"/>
        <end position="12"/>
    </location>
</feature>
<sequence length="592" mass="64533">MPDDPPMTKEDEATPPLVVGGALGTGQSQQGHNVGAGFDFSDPDSPLARFYLRTSHVVAVAAIAAVFAAAALFPLWHTDVWGHLKYGQWMVEHGRIPDREPFSPWWDGRQPFTQFYTLTQLAMYAAYAAGANLAGGDEVNRLAGGVEFLRIEHGFLTAARYVVLLAVFLRQTKSWKLALGGIGLVTALSLSNLAVFRPQTFAELYFALLLLPLAREKLSTAALVGLPLLMAVWANSHGSYVVGLVVPAVLLAGRVVDALAASPRVLPWNDDGVRRLALAWVLCVAAVAFLNPYGPGLFKRTLELSSHPTLIGGVSEWRPLGFEWAAGWHWVFMLSLVAIGLTQLAAPRAFPTGHTFLLLAFGLGVSLQTRFVIWWAMLVPFVLVPRWAELIAEWRAGRPAAEPAVPSLRKTALAVLVAWAFFMWTGLGAWATGGAPMPPETAVSAGTPWQLARQLRHPGDPAAEWNAELGAVLRGYPGGRFVGTVMATPMMGDYLMWEVGPEIPVTYAHMHLFPPDYWEELGVVGRGSPGWWEVLDRYRVNLLVVEAEYSGGLREQLRKTPGWKIVVDETGDAAAKPNALTRHLVAVRVKPL</sequence>
<feature type="transmembrane region" description="Helical" evidence="2">
    <location>
        <begin position="240"/>
        <end position="260"/>
    </location>
</feature>
<proteinExistence type="predicted"/>
<organism evidence="3 4">
    <name type="scientific">Urbifossiella limnaea</name>
    <dbReference type="NCBI Taxonomy" id="2528023"/>
    <lineage>
        <taxon>Bacteria</taxon>
        <taxon>Pseudomonadati</taxon>
        <taxon>Planctomycetota</taxon>
        <taxon>Planctomycetia</taxon>
        <taxon>Gemmatales</taxon>
        <taxon>Gemmataceae</taxon>
        <taxon>Urbifossiella</taxon>
    </lineage>
</organism>
<keyword evidence="4" id="KW-1185">Reference proteome</keyword>
<reference evidence="3 4" key="1">
    <citation type="submission" date="2019-02" db="EMBL/GenBank/DDBJ databases">
        <title>Deep-cultivation of Planctomycetes and their phenomic and genomic characterization uncovers novel biology.</title>
        <authorList>
            <person name="Wiegand S."/>
            <person name="Jogler M."/>
            <person name="Boedeker C."/>
            <person name="Pinto D."/>
            <person name="Vollmers J."/>
            <person name="Rivas-Marin E."/>
            <person name="Kohn T."/>
            <person name="Peeters S.H."/>
            <person name="Heuer A."/>
            <person name="Rast P."/>
            <person name="Oberbeckmann S."/>
            <person name="Bunk B."/>
            <person name="Jeske O."/>
            <person name="Meyerdierks A."/>
            <person name="Storesund J.E."/>
            <person name="Kallscheuer N."/>
            <person name="Luecker S."/>
            <person name="Lage O.M."/>
            <person name="Pohl T."/>
            <person name="Merkel B.J."/>
            <person name="Hornburger P."/>
            <person name="Mueller R.-W."/>
            <person name="Bruemmer F."/>
            <person name="Labrenz M."/>
            <person name="Spormann A.M."/>
            <person name="Op den Camp H."/>
            <person name="Overmann J."/>
            <person name="Amann R."/>
            <person name="Jetten M.S.M."/>
            <person name="Mascher T."/>
            <person name="Medema M.H."/>
            <person name="Devos D.P."/>
            <person name="Kaster A.-K."/>
            <person name="Ovreas L."/>
            <person name="Rohde M."/>
            <person name="Galperin M.Y."/>
            <person name="Jogler C."/>
        </authorList>
    </citation>
    <scope>NUCLEOTIDE SEQUENCE [LARGE SCALE GENOMIC DNA]</scope>
    <source>
        <strain evidence="3 4">ETA_A1</strain>
    </source>
</reference>
<feature type="transmembrane region" description="Helical" evidence="2">
    <location>
        <begin position="412"/>
        <end position="431"/>
    </location>
</feature>
<gene>
    <name evidence="3" type="ORF">ETAA1_63150</name>
</gene>
<evidence type="ECO:0000313" key="3">
    <source>
        <dbReference type="EMBL" id="QDU24301.1"/>
    </source>
</evidence>
<keyword evidence="2" id="KW-0472">Membrane</keyword>
<dbReference type="Proteomes" id="UP000319576">
    <property type="component" value="Chromosome"/>
</dbReference>
<evidence type="ECO:0000313" key="4">
    <source>
        <dbReference type="Proteomes" id="UP000319576"/>
    </source>
</evidence>
<dbReference type="AlphaFoldDB" id="A0A517Y3I3"/>
<feature type="transmembrane region" description="Helical" evidence="2">
    <location>
        <begin position="272"/>
        <end position="290"/>
    </location>
</feature>
<evidence type="ECO:0000256" key="1">
    <source>
        <dbReference type="SAM" id="MobiDB-lite"/>
    </source>
</evidence>
<keyword evidence="2" id="KW-0812">Transmembrane</keyword>
<feature type="transmembrane region" description="Helical" evidence="2">
    <location>
        <begin position="327"/>
        <end position="344"/>
    </location>
</feature>
<keyword evidence="2" id="KW-1133">Transmembrane helix</keyword>
<name>A0A517Y3I3_9BACT</name>
<dbReference type="EMBL" id="CP036273">
    <property type="protein sequence ID" value="QDU24301.1"/>
    <property type="molecule type" value="Genomic_DNA"/>
</dbReference>
<feature type="transmembrane region" description="Helical" evidence="2">
    <location>
        <begin position="356"/>
        <end position="377"/>
    </location>
</feature>
<feature type="transmembrane region" description="Helical" evidence="2">
    <location>
        <begin position="175"/>
        <end position="196"/>
    </location>
</feature>
<dbReference type="KEGG" id="uli:ETAA1_63150"/>